<feature type="non-terminal residue" evidence="2">
    <location>
        <position position="888"/>
    </location>
</feature>
<evidence type="ECO:0000256" key="1">
    <source>
        <dbReference type="SAM" id="MobiDB-lite"/>
    </source>
</evidence>
<feature type="compositionally biased region" description="Acidic residues" evidence="1">
    <location>
        <begin position="304"/>
        <end position="322"/>
    </location>
</feature>
<name>A0A9Q1B1S2_9SAUR</name>
<feature type="compositionally biased region" description="Low complexity" evidence="1">
    <location>
        <begin position="600"/>
        <end position="611"/>
    </location>
</feature>
<evidence type="ECO:0000313" key="3">
    <source>
        <dbReference type="Proteomes" id="UP001142489"/>
    </source>
</evidence>
<organism evidence="2 3">
    <name type="scientific">Phrynocephalus forsythii</name>
    <dbReference type="NCBI Taxonomy" id="171643"/>
    <lineage>
        <taxon>Eukaryota</taxon>
        <taxon>Metazoa</taxon>
        <taxon>Chordata</taxon>
        <taxon>Craniata</taxon>
        <taxon>Vertebrata</taxon>
        <taxon>Euteleostomi</taxon>
        <taxon>Lepidosauria</taxon>
        <taxon>Squamata</taxon>
        <taxon>Bifurcata</taxon>
        <taxon>Unidentata</taxon>
        <taxon>Episquamata</taxon>
        <taxon>Toxicofera</taxon>
        <taxon>Iguania</taxon>
        <taxon>Acrodonta</taxon>
        <taxon>Agamidae</taxon>
        <taxon>Agaminae</taxon>
        <taxon>Phrynocephalus</taxon>
    </lineage>
</organism>
<feature type="compositionally biased region" description="Low complexity" evidence="1">
    <location>
        <begin position="563"/>
        <end position="573"/>
    </location>
</feature>
<evidence type="ECO:0000313" key="2">
    <source>
        <dbReference type="EMBL" id="KAJ7327336.1"/>
    </source>
</evidence>
<protein>
    <submittedName>
        <fullName evidence="2">Uncharacterized protein</fullName>
    </submittedName>
</protein>
<feature type="compositionally biased region" description="Basic and acidic residues" evidence="1">
    <location>
        <begin position="164"/>
        <end position="179"/>
    </location>
</feature>
<feature type="region of interest" description="Disordered" evidence="1">
    <location>
        <begin position="518"/>
        <end position="731"/>
    </location>
</feature>
<reference evidence="2" key="1">
    <citation type="journal article" date="2023" name="DNA Res.">
        <title>Chromosome-level genome assembly of Phrynocephalus forsythii using third-generation DNA sequencing and Hi-C analysis.</title>
        <authorList>
            <person name="Qi Y."/>
            <person name="Zhao W."/>
            <person name="Zhao Y."/>
            <person name="Niu C."/>
            <person name="Cao S."/>
            <person name="Zhang Y."/>
        </authorList>
    </citation>
    <scope>NUCLEOTIDE SEQUENCE</scope>
    <source>
        <tissue evidence="2">Muscle</tissue>
    </source>
</reference>
<gene>
    <name evidence="2" type="ORF">JRQ81_017095</name>
</gene>
<proteinExistence type="predicted"/>
<dbReference type="EMBL" id="JAPFRF010000007">
    <property type="protein sequence ID" value="KAJ7327336.1"/>
    <property type="molecule type" value="Genomic_DNA"/>
</dbReference>
<keyword evidence="3" id="KW-1185">Reference proteome</keyword>
<comment type="caution">
    <text evidence="2">The sequence shown here is derived from an EMBL/GenBank/DDBJ whole genome shotgun (WGS) entry which is preliminary data.</text>
</comment>
<feature type="region of interest" description="Disordered" evidence="1">
    <location>
        <begin position="1"/>
        <end position="181"/>
    </location>
</feature>
<feature type="compositionally biased region" description="Basic and acidic residues" evidence="1">
    <location>
        <begin position="842"/>
        <end position="858"/>
    </location>
</feature>
<feature type="region of interest" description="Disordered" evidence="1">
    <location>
        <begin position="747"/>
        <end position="888"/>
    </location>
</feature>
<sequence>MAAPLPLESHSLRRPPQDRATASGHPLLSPLRSGMTALMPWPPAGSGRPWGWAPESPSGATGPSEVVEAGSPQEGEGGDPRRFSGTTEEERPFGVPDLLSFVPEERGAEATRAPSGALESSAGGAPLPCGVACEEESGPEDPAGAPLAAGSWPEEEQAGEDLEGEVRSAWRAERRRSSERMSAVVLGETLEKDAVGRHPTATDAAAAAAAFPPSAVLFQEEGETSVAAGSELAPPAILSLLRGRSQSASEADRGAPLLASLRPASTESAEVGALSPVASILLPQETRGAADFPEVTNTQVGHEAEEEEEEEEKEEEEEEEESAIILGVQEQGGAGECKVGTPPPKPPRKFTPLGLEEEPSESVWASVPEKWPGETAPCDFWEDLSERAAQASPPGGQVGSPPRETVAPPAPRLMTGRGGGTSIQGAAEAPRPASPDGDVAKAHEFSKPAASSGETQMTVKEGQAETCPSQFSTEGLGLMGARENATLRGDEEPGSSLWTTELVQLPKLGSFQTAKELPWQEGSGARPPCSPQAPHLSPSMMFWTALEEQQPPTPLDYPEAVVQPPGGEEGQPPSLRDGEGATAAGFPTREAPPSAPPPVSGALSGGAAATGPPGGLHQRVGSVMQLARGADAGLQEGGLLAGRKRRGQQPLRERGPDPRQPFCPLGRSPASPLPSEQPLCGEAPRRPSLPGSCPAGLPGGKRAECGGAPGPGGPARPVSRSPLRGAGRRYHCCHRPPPAWPPALGLLHPFPAGSRPPQRVHLPFSRGEPGAQRGPCGPSPLPRSPSARCRGGGCSGLACRDTAGGRRVDAADGQPPPCEAHQQQQQQQHLEARVGEGGAEARGGRPDPHPEHPQEKLKPTTSGSSSSSSRARTLPLRPCSWTKQKPKG</sequence>
<dbReference type="AlphaFoldDB" id="A0A9Q1B1S2"/>
<feature type="region of interest" description="Disordered" evidence="1">
    <location>
        <begin position="285"/>
        <end position="496"/>
    </location>
</feature>
<feature type="compositionally biased region" description="Basic and acidic residues" evidence="1">
    <location>
        <begin position="78"/>
        <end position="92"/>
    </location>
</feature>
<dbReference type="Proteomes" id="UP001142489">
    <property type="component" value="Unassembled WGS sequence"/>
</dbReference>
<accession>A0A9Q1B1S2</accession>
<feature type="compositionally biased region" description="Acidic residues" evidence="1">
    <location>
        <begin position="153"/>
        <end position="163"/>
    </location>
</feature>